<dbReference type="RefSeq" id="WP_118044520.1">
    <property type="nucleotide sequence ID" value="NZ_QRSS01000005.1"/>
</dbReference>
<dbReference type="Proteomes" id="UP000283585">
    <property type="component" value="Unassembled WGS sequence"/>
</dbReference>
<dbReference type="EMBL" id="QRSS01000005">
    <property type="protein sequence ID" value="RGQ05972.1"/>
    <property type="molecule type" value="Genomic_DNA"/>
</dbReference>
<evidence type="ECO:0000256" key="1">
    <source>
        <dbReference type="SAM" id="Phobius"/>
    </source>
</evidence>
<dbReference type="AlphaFoldDB" id="A0A411ZT20"/>
<sequence length="136" mass="15409">MKCEKCGAELFNSAKFCHVCGHPVPQKEKPVLSKRLECRHCGGIMDVDETRNVKVCPYCGSKELVEESDQVTMQRIKSHAWKEVQKDKEETKRAVATEHEITERENKKNESKSDIVTGIVLGSIVIVSLLMLYFIA</sequence>
<dbReference type="Gene3D" id="2.20.28.30">
    <property type="entry name" value="RNA polymerase ii, chain L"/>
    <property type="match status" value="1"/>
</dbReference>
<keyword evidence="1" id="KW-1133">Transmembrane helix</keyword>
<comment type="caution">
    <text evidence="3">The sequence shown here is derived from an EMBL/GenBank/DDBJ whole genome shotgun (WGS) entry which is preliminary data.</text>
</comment>
<keyword evidence="1" id="KW-0812">Transmembrane</keyword>
<reference evidence="3 4" key="1">
    <citation type="submission" date="2018-08" db="EMBL/GenBank/DDBJ databases">
        <title>A genome reference for cultivated species of the human gut microbiota.</title>
        <authorList>
            <person name="Zou Y."/>
            <person name="Xue W."/>
            <person name="Luo G."/>
        </authorList>
    </citation>
    <scope>NUCLEOTIDE SEQUENCE [LARGE SCALE GENOMIC DNA]</scope>
    <source>
        <strain evidence="3 4">AF29-2BH</strain>
    </source>
</reference>
<feature type="transmembrane region" description="Helical" evidence="1">
    <location>
        <begin position="115"/>
        <end position="135"/>
    </location>
</feature>
<evidence type="ECO:0000259" key="2">
    <source>
        <dbReference type="Pfam" id="PF12773"/>
    </source>
</evidence>
<accession>A0A411ZT20</accession>
<gene>
    <name evidence="3" type="ORF">DWZ12_05755</name>
</gene>
<evidence type="ECO:0000313" key="4">
    <source>
        <dbReference type="Proteomes" id="UP000283585"/>
    </source>
</evidence>
<dbReference type="Pfam" id="PF12773">
    <property type="entry name" value="DZR"/>
    <property type="match status" value="1"/>
</dbReference>
<evidence type="ECO:0000313" key="3">
    <source>
        <dbReference type="EMBL" id="RGQ05972.1"/>
    </source>
</evidence>
<name>A0A411ZT20_9FIRM</name>
<keyword evidence="1" id="KW-0472">Membrane</keyword>
<dbReference type="InterPro" id="IPR025874">
    <property type="entry name" value="DZR"/>
</dbReference>
<protein>
    <submittedName>
        <fullName evidence="3">Zinc ribbon domain-containing protein</fullName>
    </submittedName>
</protein>
<feature type="domain" description="DZANK-type" evidence="2">
    <location>
        <begin position="3"/>
        <end position="60"/>
    </location>
</feature>
<organism evidence="3 4">
    <name type="scientific">Blautia obeum</name>
    <dbReference type="NCBI Taxonomy" id="40520"/>
    <lineage>
        <taxon>Bacteria</taxon>
        <taxon>Bacillati</taxon>
        <taxon>Bacillota</taxon>
        <taxon>Clostridia</taxon>
        <taxon>Lachnospirales</taxon>
        <taxon>Lachnospiraceae</taxon>
        <taxon>Blautia</taxon>
    </lineage>
</organism>
<proteinExistence type="predicted"/>